<dbReference type="Proteomes" id="UP000784064">
    <property type="component" value="Unassembled WGS sequence"/>
</dbReference>
<feature type="domain" description="Haemolysin-type calcium binding-related" evidence="10">
    <location>
        <begin position="651"/>
        <end position="693"/>
    </location>
</feature>
<evidence type="ECO:0000256" key="2">
    <source>
        <dbReference type="ARBA" id="ARBA00004613"/>
    </source>
</evidence>
<evidence type="ECO:0000256" key="5">
    <source>
        <dbReference type="ARBA" id="ARBA00022737"/>
    </source>
</evidence>
<dbReference type="PROSITE" id="PS00330">
    <property type="entry name" value="HEMOLYSIN_CALCIUM"/>
    <property type="match status" value="17"/>
</dbReference>
<dbReference type="InterPro" id="IPR050557">
    <property type="entry name" value="RTX_toxin/Mannuronan_C5-epim"/>
</dbReference>
<feature type="region of interest" description="Disordered" evidence="9">
    <location>
        <begin position="1247"/>
        <end position="1282"/>
    </location>
</feature>
<evidence type="ECO:0000313" key="12">
    <source>
        <dbReference type="EMBL" id="MBM9937828.1"/>
    </source>
</evidence>
<dbReference type="Proteomes" id="UP000749453">
    <property type="component" value="Unassembled WGS sequence"/>
</dbReference>
<evidence type="ECO:0000313" key="11">
    <source>
        <dbReference type="EMBL" id="MBM9912232.1"/>
    </source>
</evidence>
<name>A0AAW4GBK0_9GAMM</name>
<sequence>MGTSSYTRVDANGVESTRLMQDFNFDADTIHSRYVDRIVIPEALAGLANLQGMGMLRDLREAASLSPALLQAIQAFSAATTRSTQRELLGEVLYQWARTNPRFSDESIVLHMSGGRYDESSENVIRLRPGEQVFLGEPGTMDEAYTRKVRVVEAILGMEPIGAVFWGTENLNNYGRVYDAFFEGSYAQLALQTRLQAYINKVTLTIDTVTGKTDVDFAPVDTVLLSRYSADRTNAAIDLVELARALPRQVSGAVTWTQGETLLRAWMAENAQDSVFIQSLEQVGLRRGIGGTGDDTILGEDTPDVSEFISAGAGDDVVFGGQGRNIVRGEAGDDVLYGGAQQDQLDGGAGADTLHGGSGDDSLDGGDGRDRLFGGAGADSLNGGAGDDRIDGGAGDDYLDGGAGNDLYVFGRGSGHDGIYNHDASQARLDVLEMASGVLPSDLKVWRSGDYLCIQISGTDDRIDIQNYFRDDGNSAYRVDLIRFADGTQWTIADVKQLVLIPTPGVDDRYGYESDDVIQGGDGNEWLSGRGGNDSLAGGGGADRLNGDDGDDTLDGGTGNDHLSGGDGADLILGSEGDDYLDGGNGNDWLDGGAGNDTLQGGAGNDRYIFATGFGRDVINNYDAAADRLDTIEFLPGIDPADVRATRVGNDLVLQLANGADVLTVQNYFGEDAAGPSRIDEIRFANGASWSVAMIKSIVQAATAGDDVLRGYEGDDVLVGLQGNDDISGGTGADQLSGGEGDDLLQGEAGDDVIRGDDGNDTLTGGEGADQIFGGNGMDALYGGAGADILEGGDDRDWMAGDQGDDLLFGGAGDDELLGGSGNDVLAGGFGNDVLEGGEGDDEYRFSAGDGRDRIVDNAGTSTLRLLGVAEGSVVMRREGSTLILRIDQNGVDEIRVEDIFDADSGLATRGLRLIIGNAAPRWLDASALDQQVLLATGHNDVIVGNALGNIIDGADGDDQLFGEGGDDLLQGDNGDDRLLGGKGNDTLRGGAGVDFLDGGAGADRAEGGQGDDIYGVDDAGDSVIEGAGEGRDVVHASVNHALSANVEDLLLTGNSNIDGTGNELANILTGNEGANRLDGGAGDDHLFGGQGNDRLLGDSGNDVLDGQSGDDHLEGGAGDDIYHVDSQLDSIAELAGEGLDVVQATSDYALSSNIERLVLVEGSNAIAAIGSVDDNELMGNSNSNRLDGGAGADRMLGGLGDDTYVVDQAGDVVVELADDGHDTVESSIDYVLGDTLEDLVLTGTGNINGTGNGSNNQLTGNAGNNRLDGGAGGDRMQGGEGDDYYINDSSGDWIVEHVGEGVDTIERRYETNLVLADEVENLILAVGIQTGNGNGLDNVITGNAGANTLGGWDGDDLLYGLDGNDSLFGGSGSDTLYGGNGNDYHDGGEGIDRMEGGAGDDVYIVDDSADVVIEAVGAGKDQVQSSASYALSDNIENLFLNGAGAINGSGNALDNYLAGNAESNIIHGLGGNDTIVGGGGNDTLVGGSGDDKYVFDTGSGTDTVDNTGGGFDGVFFTGGISRERISFSRDGNDLLITLDNAATPSVRVTNHFLGGDAAIDYVQPDGGSYLTTAQINQIVAGGGTGGQFDQVIQGTAAGEQLAGSSGKDLIEGLAGADTLFGMGGNDTLRGGDGNDYLSGGNGSGSGSGDDRLEGGLGNDTLRGEDGSNALIGGAGDDQYVYGGGIDVIDNTGGGTDWLIFQNDISLSKLAFARDGDNLVITVNGNANQKVTVTNHFLGGDMALDYLQPVGGNALNTAAINALVPGAGGNPGGGNDGDYPSQIAGTAAGEQLVGTNGRDRIQGLGGDDTLFGMGGDDKLEGGDGNDYLSGGNGSFSGSGNDILIGGAGDDQLVGEDGNDLLFGGTGNDTYFYRAGGGVDTVDNTGGGTDWLYFDGIARSRLSYYRDGDDLLVRVDGDSAQQMRVLKHFQGGQYAIAFVQPGDGGNAISASAIAGQLKPLPAATSLAAARAVDASTSAEVRQLIEAIGGFAGDASSGWSEAQGKVSEPLLGHAAYDHGHAMSTAARISA</sequence>
<keyword evidence="8" id="KW-0472">Membrane</keyword>
<keyword evidence="4" id="KW-0800">Toxin</keyword>
<dbReference type="InterPro" id="IPR010566">
    <property type="entry name" value="Haemolys_ca-bd"/>
</dbReference>
<dbReference type="EMBL" id="JAFFTB010000009">
    <property type="protein sequence ID" value="MBM9937828.1"/>
    <property type="molecule type" value="Genomic_DNA"/>
</dbReference>
<dbReference type="Gene3D" id="2.150.10.10">
    <property type="entry name" value="Serralysin-like metalloprotease, C-terminal"/>
    <property type="match status" value="16"/>
</dbReference>
<dbReference type="PRINTS" id="PR00313">
    <property type="entry name" value="CABNDNGRPT"/>
</dbReference>
<dbReference type="PANTHER" id="PTHR38340:SF1">
    <property type="entry name" value="S-LAYER PROTEIN"/>
    <property type="match status" value="1"/>
</dbReference>
<feature type="domain" description="Haemolysin-type calcium binding-related" evidence="10">
    <location>
        <begin position="452"/>
        <end position="494"/>
    </location>
</feature>
<dbReference type="PANTHER" id="PTHR38340">
    <property type="entry name" value="S-LAYER PROTEIN"/>
    <property type="match status" value="1"/>
</dbReference>
<reference evidence="13" key="1">
    <citation type="submission" date="2021-01" db="EMBL/GenBank/DDBJ databases">
        <title>Stenotrophomonas maltophilia.</title>
        <authorList>
            <person name="Yu Y."/>
        </authorList>
    </citation>
    <scope>NUCLEOTIDE SEQUENCE [LARGE SCALE GENOMIC DNA]</scope>
    <source>
        <strain evidence="13">As-6</strain>
    </source>
</reference>
<dbReference type="Pfam" id="PF00353">
    <property type="entry name" value="HemolysinCabind"/>
    <property type="match status" value="20"/>
</dbReference>
<evidence type="ECO:0000256" key="9">
    <source>
        <dbReference type="SAM" id="MobiDB-lite"/>
    </source>
</evidence>
<dbReference type="GO" id="GO:0016020">
    <property type="term" value="C:membrane"/>
    <property type="evidence" value="ECO:0007669"/>
    <property type="project" value="UniProtKB-SubCell"/>
</dbReference>
<evidence type="ECO:0000256" key="7">
    <source>
        <dbReference type="ARBA" id="ARBA00023026"/>
    </source>
</evidence>
<dbReference type="GO" id="GO:0005509">
    <property type="term" value="F:calcium ion binding"/>
    <property type="evidence" value="ECO:0007669"/>
    <property type="project" value="InterPro"/>
</dbReference>
<dbReference type="GO" id="GO:0005576">
    <property type="term" value="C:extracellular region"/>
    <property type="evidence" value="ECO:0007669"/>
    <property type="project" value="UniProtKB-SubCell"/>
</dbReference>
<dbReference type="PRINTS" id="PR01488">
    <property type="entry name" value="RTXTOXINA"/>
</dbReference>
<organism evidence="11 14">
    <name type="scientific">Stenotrophomonas lactitubi</name>
    <dbReference type="NCBI Taxonomy" id="2045214"/>
    <lineage>
        <taxon>Bacteria</taxon>
        <taxon>Pseudomonadati</taxon>
        <taxon>Pseudomonadota</taxon>
        <taxon>Gammaproteobacteria</taxon>
        <taxon>Lysobacterales</taxon>
        <taxon>Lysobacteraceae</taxon>
        <taxon>Stenotrophomonas</taxon>
    </lineage>
</organism>
<dbReference type="SUPFAM" id="SSF51120">
    <property type="entry name" value="beta-Roll"/>
    <property type="match status" value="10"/>
</dbReference>
<keyword evidence="5" id="KW-0677">Repeat</keyword>
<evidence type="ECO:0000259" key="10">
    <source>
        <dbReference type="Pfam" id="PF06594"/>
    </source>
</evidence>
<dbReference type="InterPro" id="IPR011049">
    <property type="entry name" value="Serralysin-like_metalloprot_C"/>
</dbReference>
<keyword evidence="13" id="KW-1185">Reference proteome</keyword>
<accession>A0AAW4GBK0</accession>
<feature type="region of interest" description="Disordered" evidence="9">
    <location>
        <begin position="729"/>
        <end position="770"/>
    </location>
</feature>
<keyword evidence="7" id="KW-0843">Virulence</keyword>
<proteinExistence type="predicted"/>
<evidence type="ECO:0000313" key="13">
    <source>
        <dbReference type="Proteomes" id="UP000749453"/>
    </source>
</evidence>
<protein>
    <submittedName>
        <fullName evidence="11">Calcium-binding protein</fullName>
    </submittedName>
</protein>
<comment type="caution">
    <text evidence="11">The sequence shown here is derived from an EMBL/GenBank/DDBJ whole genome shotgun (WGS) entry which is preliminary data.</text>
</comment>
<feature type="region of interest" description="Disordered" evidence="9">
    <location>
        <begin position="1632"/>
        <end position="1660"/>
    </location>
</feature>
<dbReference type="InterPro" id="IPR001343">
    <property type="entry name" value="Hemolysn_Ca-bd"/>
</dbReference>
<evidence type="ECO:0000313" key="14">
    <source>
        <dbReference type="Proteomes" id="UP000784064"/>
    </source>
</evidence>
<dbReference type="EMBL" id="JAFFTA010000001">
    <property type="protein sequence ID" value="MBM9912232.1"/>
    <property type="molecule type" value="Genomic_DNA"/>
</dbReference>
<evidence type="ECO:0000256" key="3">
    <source>
        <dbReference type="ARBA" id="ARBA00022525"/>
    </source>
</evidence>
<feature type="compositionally biased region" description="Gly residues" evidence="9">
    <location>
        <begin position="529"/>
        <end position="542"/>
    </location>
</feature>
<comment type="subcellular location">
    <subcellularLocation>
        <location evidence="1">Membrane</location>
    </subcellularLocation>
    <subcellularLocation>
        <location evidence="2">Secreted</location>
    </subcellularLocation>
</comment>
<evidence type="ECO:0000256" key="1">
    <source>
        <dbReference type="ARBA" id="ARBA00004370"/>
    </source>
</evidence>
<dbReference type="InterPro" id="IPR018511">
    <property type="entry name" value="Hemolysin-typ_Ca-bd_CS"/>
</dbReference>
<feature type="region of interest" description="Disordered" evidence="9">
    <location>
        <begin position="1099"/>
        <end position="1118"/>
    </location>
</feature>
<feature type="compositionally biased region" description="Acidic residues" evidence="9">
    <location>
        <begin position="740"/>
        <end position="751"/>
    </location>
</feature>
<evidence type="ECO:0000256" key="6">
    <source>
        <dbReference type="ARBA" id="ARBA00022837"/>
    </source>
</evidence>
<evidence type="ECO:0000256" key="4">
    <source>
        <dbReference type="ARBA" id="ARBA00022656"/>
    </source>
</evidence>
<feature type="region of interest" description="Disordered" evidence="9">
    <location>
        <begin position="521"/>
        <end position="568"/>
    </location>
</feature>
<reference evidence="11" key="2">
    <citation type="submission" date="2021-01" db="EMBL/GenBank/DDBJ databases">
        <authorList>
            <person name="Yu Y."/>
        </authorList>
    </citation>
    <scope>NUCLEOTIDE SEQUENCE</scope>
    <source>
        <strain evidence="11">As-5</strain>
        <strain evidence="12">As-6</strain>
    </source>
</reference>
<dbReference type="InterPro" id="IPR003995">
    <property type="entry name" value="RTX_toxin_determinant-A"/>
</dbReference>
<keyword evidence="3" id="KW-0964">Secreted</keyword>
<feature type="compositionally biased region" description="Gly residues" evidence="9">
    <location>
        <begin position="1270"/>
        <end position="1280"/>
    </location>
</feature>
<feature type="region of interest" description="Disordered" evidence="9">
    <location>
        <begin position="338"/>
        <end position="387"/>
    </location>
</feature>
<dbReference type="GO" id="GO:0090729">
    <property type="term" value="F:toxin activity"/>
    <property type="evidence" value="ECO:0007669"/>
    <property type="project" value="UniProtKB-KW"/>
</dbReference>
<dbReference type="Pfam" id="PF06594">
    <property type="entry name" value="HCBP_related"/>
    <property type="match status" value="2"/>
</dbReference>
<evidence type="ECO:0000256" key="8">
    <source>
        <dbReference type="ARBA" id="ARBA00023136"/>
    </source>
</evidence>
<keyword evidence="6" id="KW-0106">Calcium</keyword>
<gene>
    <name evidence="11" type="ORF">JJW18_01930</name>
    <name evidence="12" type="ORF">JJW19_06695</name>
</gene>